<proteinExistence type="predicted"/>
<reference evidence="3" key="1">
    <citation type="submission" date="2020-07" db="EMBL/GenBank/DDBJ databases">
        <title>Huge and variable diversity of episymbiotic CPR bacteria and DPANN archaea in groundwater ecosystems.</title>
        <authorList>
            <person name="He C.Y."/>
            <person name="Keren R."/>
            <person name="Whittaker M."/>
            <person name="Farag I.F."/>
            <person name="Doudna J."/>
            <person name="Cate J.H.D."/>
            <person name="Banfield J.F."/>
        </authorList>
    </citation>
    <scope>NUCLEOTIDE SEQUENCE</scope>
    <source>
        <strain evidence="3">NC_groundwater_972_Pr1_S-0.2um_49_27</strain>
    </source>
</reference>
<evidence type="ECO:0000313" key="3">
    <source>
        <dbReference type="EMBL" id="MBI3627294.1"/>
    </source>
</evidence>
<dbReference type="EMBL" id="JACQCQ010000002">
    <property type="protein sequence ID" value="MBI3627294.1"/>
    <property type="molecule type" value="Genomic_DNA"/>
</dbReference>
<dbReference type="PANTHER" id="PTHR14218:SF15">
    <property type="entry name" value="TRIPEPTIDYL-PEPTIDASE 1"/>
    <property type="match status" value="1"/>
</dbReference>
<feature type="chain" id="PRO_5039687596" evidence="1">
    <location>
        <begin position="22"/>
        <end position="362"/>
    </location>
</feature>
<dbReference type="InterPro" id="IPR036852">
    <property type="entry name" value="Peptidase_S8/S53_dom_sf"/>
</dbReference>
<dbReference type="SUPFAM" id="SSF52743">
    <property type="entry name" value="Subtilisin-like"/>
    <property type="match status" value="1"/>
</dbReference>
<dbReference type="GO" id="GO:0004252">
    <property type="term" value="F:serine-type endopeptidase activity"/>
    <property type="evidence" value="ECO:0007669"/>
    <property type="project" value="InterPro"/>
</dbReference>
<protein>
    <submittedName>
        <fullName evidence="3">S53 family peptidase</fullName>
    </submittedName>
</protein>
<sequence>MKTFLVLSLAVSFLVAAPVKAAYHFSDFRGRPPIHVNGSSSKTPKGITPDQIKKIYRLPAGGGSGTIAIIGAYDDPSIEADVNDFSRQFNLPVCTTANDCFEKHKMSPSMKSDSGWAMEITLDAEWAHAVAPRAKILLVEATTPSGANLLKAVDYAASRKDAVSISMSWGGAEFPEETTLDSHFISKSGAVFFASSGDNGAGASWPAASPNVIGVGGTSLQLKSDGTLSKETAWSGSGGGVSAYEKQPDYQTNYSIPRAKGLRAIPDVAYDADPISGFPIIRLGTWREVGGTSAGAPQWAAIAALSNGFSIQDLYKDKAASNSAKFFRDITSGSNGSCAYYCDARRHYDYVTGLGTPLTTNF</sequence>
<dbReference type="GO" id="GO:0006508">
    <property type="term" value="P:proteolysis"/>
    <property type="evidence" value="ECO:0007669"/>
    <property type="project" value="InterPro"/>
</dbReference>
<evidence type="ECO:0000259" key="2">
    <source>
        <dbReference type="PROSITE" id="PS51695"/>
    </source>
</evidence>
<dbReference type="AlphaFoldDB" id="A0A9D6QRS1"/>
<dbReference type="PANTHER" id="PTHR14218">
    <property type="entry name" value="PROTEASE S8 TRIPEPTIDYL PEPTIDASE I CLN2"/>
    <property type="match status" value="1"/>
</dbReference>
<accession>A0A9D6QRS1</accession>
<dbReference type="GO" id="GO:0008240">
    <property type="term" value="F:tripeptidyl-peptidase activity"/>
    <property type="evidence" value="ECO:0007669"/>
    <property type="project" value="TreeGrafter"/>
</dbReference>
<dbReference type="InterPro" id="IPR030400">
    <property type="entry name" value="Sedolisin_dom"/>
</dbReference>
<keyword evidence="1" id="KW-0732">Signal</keyword>
<dbReference type="Proteomes" id="UP000808388">
    <property type="component" value="Unassembled WGS sequence"/>
</dbReference>
<feature type="signal peptide" evidence="1">
    <location>
        <begin position="1"/>
        <end position="21"/>
    </location>
</feature>
<dbReference type="InterPro" id="IPR000209">
    <property type="entry name" value="Peptidase_S8/S53_dom"/>
</dbReference>
<name>A0A9D6QRS1_9BACT</name>
<dbReference type="InterPro" id="IPR050819">
    <property type="entry name" value="Tripeptidyl-peptidase_I"/>
</dbReference>
<dbReference type="Gene3D" id="3.40.50.200">
    <property type="entry name" value="Peptidase S8/S53 domain"/>
    <property type="match status" value="1"/>
</dbReference>
<comment type="caution">
    <text evidence="3">The sequence shown here is derived from an EMBL/GenBank/DDBJ whole genome shotgun (WGS) entry which is preliminary data.</text>
</comment>
<dbReference type="Pfam" id="PF00082">
    <property type="entry name" value="Peptidase_S8"/>
    <property type="match status" value="1"/>
</dbReference>
<organism evidence="3 4">
    <name type="scientific">Candidatus Sungiibacteriota bacterium</name>
    <dbReference type="NCBI Taxonomy" id="2750080"/>
    <lineage>
        <taxon>Bacteria</taxon>
        <taxon>Candidatus Sungiibacteriota</taxon>
    </lineage>
</organism>
<evidence type="ECO:0000256" key="1">
    <source>
        <dbReference type="SAM" id="SignalP"/>
    </source>
</evidence>
<dbReference type="PROSITE" id="PS51695">
    <property type="entry name" value="SEDOLISIN"/>
    <property type="match status" value="1"/>
</dbReference>
<dbReference type="CDD" id="cd04056">
    <property type="entry name" value="Peptidases_S53"/>
    <property type="match status" value="1"/>
</dbReference>
<gene>
    <name evidence="3" type="ORF">HY220_00900</name>
</gene>
<evidence type="ECO:0000313" key="4">
    <source>
        <dbReference type="Proteomes" id="UP000808388"/>
    </source>
</evidence>
<feature type="domain" description="Peptidase S53" evidence="2">
    <location>
        <begin position="46"/>
        <end position="362"/>
    </location>
</feature>